<feature type="region of interest" description="Disordered" evidence="1">
    <location>
        <begin position="1"/>
        <end position="34"/>
    </location>
</feature>
<evidence type="ECO:0000313" key="2">
    <source>
        <dbReference type="EMBL" id="RYR02757.1"/>
    </source>
</evidence>
<protein>
    <submittedName>
        <fullName evidence="2">Uncharacterized protein</fullName>
    </submittedName>
</protein>
<organism evidence="2 3">
    <name type="scientific">Arachis hypogaea</name>
    <name type="common">Peanut</name>
    <dbReference type="NCBI Taxonomy" id="3818"/>
    <lineage>
        <taxon>Eukaryota</taxon>
        <taxon>Viridiplantae</taxon>
        <taxon>Streptophyta</taxon>
        <taxon>Embryophyta</taxon>
        <taxon>Tracheophyta</taxon>
        <taxon>Spermatophyta</taxon>
        <taxon>Magnoliopsida</taxon>
        <taxon>eudicotyledons</taxon>
        <taxon>Gunneridae</taxon>
        <taxon>Pentapetalae</taxon>
        <taxon>rosids</taxon>
        <taxon>fabids</taxon>
        <taxon>Fabales</taxon>
        <taxon>Fabaceae</taxon>
        <taxon>Papilionoideae</taxon>
        <taxon>50 kb inversion clade</taxon>
        <taxon>dalbergioids sensu lato</taxon>
        <taxon>Dalbergieae</taxon>
        <taxon>Pterocarpus clade</taxon>
        <taxon>Arachis</taxon>
    </lineage>
</organism>
<dbReference type="EMBL" id="SDMP01000016">
    <property type="protein sequence ID" value="RYR02757.1"/>
    <property type="molecule type" value="Genomic_DNA"/>
</dbReference>
<reference evidence="2 3" key="1">
    <citation type="submission" date="2019-01" db="EMBL/GenBank/DDBJ databases">
        <title>Sequencing of cultivated peanut Arachis hypogaea provides insights into genome evolution and oil improvement.</title>
        <authorList>
            <person name="Chen X."/>
        </authorList>
    </citation>
    <scope>NUCLEOTIDE SEQUENCE [LARGE SCALE GENOMIC DNA]</scope>
    <source>
        <strain evidence="3">cv. Fuhuasheng</strain>
        <tissue evidence="2">Leaves</tissue>
    </source>
</reference>
<comment type="caution">
    <text evidence="2">The sequence shown here is derived from an EMBL/GenBank/DDBJ whole genome shotgun (WGS) entry which is preliminary data.</text>
</comment>
<feature type="compositionally biased region" description="Low complexity" evidence="1">
    <location>
        <begin position="14"/>
        <end position="34"/>
    </location>
</feature>
<dbReference type="Proteomes" id="UP000289738">
    <property type="component" value="Chromosome B06"/>
</dbReference>
<gene>
    <name evidence="2" type="ORF">Ahy_B06g081578</name>
</gene>
<keyword evidence="3" id="KW-1185">Reference proteome</keyword>
<name>A0A444YLI6_ARAHY</name>
<accession>A0A444YLI6</accession>
<proteinExistence type="predicted"/>
<evidence type="ECO:0000256" key="1">
    <source>
        <dbReference type="SAM" id="MobiDB-lite"/>
    </source>
</evidence>
<dbReference type="AlphaFoldDB" id="A0A444YLI6"/>
<sequence length="71" mass="7726">MTPPLPVLAPRIGSSSRNPSPSPASTSSPVSPSPLRKGFLNFIGTMGRNSDFITLMYTNWKAVPKQIKKRI</sequence>
<evidence type="ECO:0000313" key="3">
    <source>
        <dbReference type="Proteomes" id="UP000289738"/>
    </source>
</evidence>